<evidence type="ECO:0000313" key="3">
    <source>
        <dbReference type="Proteomes" id="UP001165082"/>
    </source>
</evidence>
<accession>A0A9W7L3Q5</accession>
<organism evidence="2 3">
    <name type="scientific">Triparma retinervis</name>
    <dbReference type="NCBI Taxonomy" id="2557542"/>
    <lineage>
        <taxon>Eukaryota</taxon>
        <taxon>Sar</taxon>
        <taxon>Stramenopiles</taxon>
        <taxon>Ochrophyta</taxon>
        <taxon>Bolidophyceae</taxon>
        <taxon>Parmales</taxon>
        <taxon>Triparmaceae</taxon>
        <taxon>Triparma</taxon>
    </lineage>
</organism>
<name>A0A9W7L3Q5_9STRA</name>
<reference evidence="2" key="1">
    <citation type="submission" date="2022-07" db="EMBL/GenBank/DDBJ databases">
        <title>Genome analysis of Parmales, a sister group of diatoms, reveals the evolutionary specialization of diatoms from phago-mixotrophs to photoautotrophs.</title>
        <authorList>
            <person name="Ban H."/>
            <person name="Sato S."/>
            <person name="Yoshikawa S."/>
            <person name="Kazumasa Y."/>
            <person name="Nakamura Y."/>
            <person name="Ichinomiya M."/>
            <person name="Saitoh K."/>
            <person name="Sato N."/>
            <person name="Blanc-Mathieu R."/>
            <person name="Endo H."/>
            <person name="Kuwata A."/>
            <person name="Ogata H."/>
        </authorList>
    </citation>
    <scope>NUCLEOTIDE SEQUENCE</scope>
</reference>
<keyword evidence="1" id="KW-1133">Transmembrane helix</keyword>
<dbReference type="EMBL" id="BRXZ01008456">
    <property type="protein sequence ID" value="GMI26573.1"/>
    <property type="molecule type" value="Genomic_DNA"/>
</dbReference>
<dbReference type="OrthoDB" id="47744at2759"/>
<keyword evidence="1" id="KW-0812">Transmembrane</keyword>
<gene>
    <name evidence="2" type="ORF">TrRE_jg6619</name>
</gene>
<protein>
    <submittedName>
        <fullName evidence="2">Uncharacterized protein</fullName>
    </submittedName>
</protein>
<sequence>MVKKSSTLRLDGPATMLSEEVVSSVVQQGAPANATSAYAAKASVKSTKVLTKLVSKKIQDVKDDWNWKGFGWSFYKSFLYPEAGGVSFRMPISQNFLTYFSRPWLPSINSSIGFYYPWSIGLFLSFSIPLQLYFLFLVRFAQSILHFLKIRKTPVNRVEYSIDVVQRMGVSFSWRYSKRYGYRRMVAPWGLWLPTIRIITRWLDSLAGLGKKLKTEWLISKTAGLGLTSSLYNDGLTGSVVLSLNSFFYDWGSWRGGKSSSYREKLKKMKEAERRRKLVEEGGVVGE</sequence>
<evidence type="ECO:0000256" key="1">
    <source>
        <dbReference type="SAM" id="Phobius"/>
    </source>
</evidence>
<dbReference type="AlphaFoldDB" id="A0A9W7L3Q5"/>
<dbReference type="Proteomes" id="UP001165082">
    <property type="component" value="Unassembled WGS sequence"/>
</dbReference>
<evidence type="ECO:0000313" key="2">
    <source>
        <dbReference type="EMBL" id="GMI26573.1"/>
    </source>
</evidence>
<comment type="caution">
    <text evidence="2">The sequence shown here is derived from an EMBL/GenBank/DDBJ whole genome shotgun (WGS) entry which is preliminary data.</text>
</comment>
<keyword evidence="3" id="KW-1185">Reference proteome</keyword>
<keyword evidence="1" id="KW-0472">Membrane</keyword>
<feature type="transmembrane region" description="Helical" evidence="1">
    <location>
        <begin position="115"/>
        <end position="141"/>
    </location>
</feature>
<proteinExistence type="predicted"/>